<protein>
    <submittedName>
        <fullName evidence="1">Uncharacterized protein</fullName>
    </submittedName>
</protein>
<dbReference type="AlphaFoldDB" id="W6UQ10"/>
<dbReference type="CTD" id="36340479"/>
<dbReference type="Proteomes" id="UP000019149">
    <property type="component" value="Unassembled WGS sequence"/>
</dbReference>
<reference evidence="1 2" key="1">
    <citation type="journal article" date="2013" name="Nat. Genet.">
        <title>The genome of the hydatid tapeworm Echinococcus granulosus.</title>
        <authorList>
            <person name="Zheng H."/>
            <person name="Zhang W."/>
            <person name="Zhang L."/>
            <person name="Zhang Z."/>
            <person name="Li J."/>
            <person name="Lu G."/>
            <person name="Zhu Y."/>
            <person name="Wang Y."/>
            <person name="Huang Y."/>
            <person name="Liu J."/>
            <person name="Kang H."/>
            <person name="Chen J."/>
            <person name="Wang L."/>
            <person name="Chen A."/>
            <person name="Yu S."/>
            <person name="Gao Z."/>
            <person name="Jin L."/>
            <person name="Gu W."/>
            <person name="Wang Z."/>
            <person name="Zhao L."/>
            <person name="Shi B."/>
            <person name="Wen H."/>
            <person name="Lin R."/>
            <person name="Jones M.K."/>
            <person name="Brejova B."/>
            <person name="Vinar T."/>
            <person name="Zhao G."/>
            <person name="McManus D.P."/>
            <person name="Chen Z."/>
            <person name="Zhou Y."/>
            <person name="Wang S."/>
        </authorList>
    </citation>
    <scope>NUCLEOTIDE SEQUENCE [LARGE SCALE GENOMIC DNA]</scope>
</reference>
<dbReference type="KEGG" id="egl:EGR_04764"/>
<organism evidence="1 2">
    <name type="scientific">Echinococcus granulosus</name>
    <name type="common">Hydatid tapeworm</name>
    <dbReference type="NCBI Taxonomy" id="6210"/>
    <lineage>
        <taxon>Eukaryota</taxon>
        <taxon>Metazoa</taxon>
        <taxon>Spiralia</taxon>
        <taxon>Lophotrochozoa</taxon>
        <taxon>Platyhelminthes</taxon>
        <taxon>Cestoda</taxon>
        <taxon>Eucestoda</taxon>
        <taxon>Cyclophyllidea</taxon>
        <taxon>Taeniidae</taxon>
        <taxon>Echinococcus</taxon>
        <taxon>Echinococcus granulosus group</taxon>
    </lineage>
</organism>
<dbReference type="RefSeq" id="XP_024351578.1">
    <property type="nucleotide sequence ID" value="XM_024494013.1"/>
</dbReference>
<evidence type="ECO:0000313" key="2">
    <source>
        <dbReference type="Proteomes" id="UP000019149"/>
    </source>
</evidence>
<evidence type="ECO:0000313" key="1">
    <source>
        <dbReference type="EMBL" id="EUB60382.1"/>
    </source>
</evidence>
<accession>W6UQ10</accession>
<gene>
    <name evidence="1" type="ORF">EGR_04764</name>
</gene>
<dbReference type="EMBL" id="APAU02000031">
    <property type="protein sequence ID" value="EUB60382.1"/>
    <property type="molecule type" value="Genomic_DNA"/>
</dbReference>
<keyword evidence="2" id="KW-1185">Reference proteome</keyword>
<dbReference type="GeneID" id="36340479"/>
<name>W6UQ10_ECHGR</name>
<sequence>MATTNRTDYDEKKYTGDCVESLRTKSTWAMSPNPTASFIAYEVLNLLSQNNFITIPQNSSCSPEQRGKCSLVLFSVEQTYHGLDHISDISSFSLNFPDALSIHHLTQWLTNGNARRKNRNTSSP</sequence>
<proteinExistence type="predicted"/>
<comment type="caution">
    <text evidence="1">The sequence shown here is derived from an EMBL/GenBank/DDBJ whole genome shotgun (WGS) entry which is preliminary data.</text>
</comment>